<sequence>MSTASQESMVSPTAEESGKAPLHADSSVANTGHIRSVASAGDPLYAFYASGLDGSSGDEEDTEDELETQDWIRFQRARAQSRLNESCQREQHLHLAAKLRARDNGEHQ</sequence>
<evidence type="ECO:0000313" key="3">
    <source>
        <dbReference type="Proteomes" id="UP000019132"/>
    </source>
</evidence>
<evidence type="ECO:0000313" key="2">
    <source>
        <dbReference type="EnsemblProtists" id="PYU1_T010260"/>
    </source>
</evidence>
<keyword evidence="3" id="KW-1185">Reference proteome</keyword>
<reference evidence="3" key="1">
    <citation type="journal article" date="2010" name="Genome Biol.">
        <title>Genome sequence of the necrotrophic plant pathogen Pythium ultimum reveals original pathogenicity mechanisms and effector repertoire.</title>
        <authorList>
            <person name="Levesque C.A."/>
            <person name="Brouwer H."/>
            <person name="Cano L."/>
            <person name="Hamilton J.P."/>
            <person name="Holt C."/>
            <person name="Huitema E."/>
            <person name="Raffaele S."/>
            <person name="Robideau G.P."/>
            <person name="Thines M."/>
            <person name="Win J."/>
            <person name="Zerillo M.M."/>
            <person name="Beakes G.W."/>
            <person name="Boore J.L."/>
            <person name="Busam D."/>
            <person name="Dumas B."/>
            <person name="Ferriera S."/>
            <person name="Fuerstenberg S.I."/>
            <person name="Gachon C.M."/>
            <person name="Gaulin E."/>
            <person name="Govers F."/>
            <person name="Grenville-Briggs L."/>
            <person name="Horner N."/>
            <person name="Hostetler J."/>
            <person name="Jiang R.H."/>
            <person name="Johnson J."/>
            <person name="Krajaejun T."/>
            <person name="Lin H."/>
            <person name="Meijer H.J."/>
            <person name="Moore B."/>
            <person name="Morris P."/>
            <person name="Phuntmart V."/>
            <person name="Puiu D."/>
            <person name="Shetty J."/>
            <person name="Stajich J.E."/>
            <person name="Tripathy S."/>
            <person name="Wawra S."/>
            <person name="van West P."/>
            <person name="Whitty B.R."/>
            <person name="Coutinho P.M."/>
            <person name="Henrissat B."/>
            <person name="Martin F."/>
            <person name="Thomas P.D."/>
            <person name="Tyler B.M."/>
            <person name="De Vries R.P."/>
            <person name="Kamoun S."/>
            <person name="Yandell M."/>
            <person name="Tisserat N."/>
            <person name="Buell C.R."/>
        </authorList>
    </citation>
    <scope>NUCLEOTIDE SEQUENCE</scope>
    <source>
        <strain evidence="3">DAOM:BR144</strain>
    </source>
</reference>
<dbReference type="STRING" id="431595.K3WZ61"/>
<organism evidence="2 3">
    <name type="scientific">Globisporangium ultimum (strain ATCC 200006 / CBS 805.95 / DAOM BR144)</name>
    <name type="common">Pythium ultimum</name>
    <dbReference type="NCBI Taxonomy" id="431595"/>
    <lineage>
        <taxon>Eukaryota</taxon>
        <taxon>Sar</taxon>
        <taxon>Stramenopiles</taxon>
        <taxon>Oomycota</taxon>
        <taxon>Peronosporomycetes</taxon>
        <taxon>Pythiales</taxon>
        <taxon>Pythiaceae</taxon>
        <taxon>Globisporangium</taxon>
    </lineage>
</organism>
<dbReference type="InParanoid" id="K3WZ61"/>
<dbReference type="EnsemblProtists" id="PYU1_T010260">
    <property type="protein sequence ID" value="PYU1_T010260"/>
    <property type="gene ID" value="PYU1_G010240"/>
</dbReference>
<protein>
    <submittedName>
        <fullName evidence="2">Uncharacterized protein</fullName>
    </submittedName>
</protein>
<reference evidence="3" key="2">
    <citation type="submission" date="2010-04" db="EMBL/GenBank/DDBJ databases">
        <authorList>
            <person name="Buell R."/>
            <person name="Hamilton J."/>
            <person name="Hostetler J."/>
        </authorList>
    </citation>
    <scope>NUCLEOTIDE SEQUENCE [LARGE SCALE GENOMIC DNA]</scope>
    <source>
        <strain evidence="3">DAOM:BR144</strain>
    </source>
</reference>
<dbReference type="AlphaFoldDB" id="K3WZ61"/>
<dbReference type="eggNOG" id="ENOG502RF84">
    <property type="taxonomic scope" value="Eukaryota"/>
</dbReference>
<accession>K3WZ61</accession>
<reference evidence="2" key="3">
    <citation type="submission" date="2015-02" db="UniProtKB">
        <authorList>
            <consortium name="EnsemblProtists"/>
        </authorList>
    </citation>
    <scope>IDENTIFICATION</scope>
    <source>
        <strain evidence="2">DAOM BR144</strain>
    </source>
</reference>
<proteinExistence type="predicted"/>
<feature type="compositionally biased region" description="Polar residues" evidence="1">
    <location>
        <begin position="1"/>
        <end position="11"/>
    </location>
</feature>
<evidence type="ECO:0000256" key="1">
    <source>
        <dbReference type="SAM" id="MobiDB-lite"/>
    </source>
</evidence>
<dbReference type="HOGENOM" id="CLU_2202320_0_0_1"/>
<name>K3WZ61_GLOUD</name>
<feature type="region of interest" description="Disordered" evidence="1">
    <location>
        <begin position="1"/>
        <end position="27"/>
    </location>
</feature>
<dbReference type="VEuPathDB" id="FungiDB:PYU1_G010240"/>
<dbReference type="EMBL" id="GL376623">
    <property type="status" value="NOT_ANNOTATED_CDS"/>
    <property type="molecule type" value="Genomic_DNA"/>
</dbReference>
<dbReference type="Proteomes" id="UP000019132">
    <property type="component" value="Unassembled WGS sequence"/>
</dbReference>